<comment type="caution">
    <text evidence="2">The sequence shown here is derived from an EMBL/GenBank/DDBJ whole genome shotgun (WGS) entry which is preliminary data.</text>
</comment>
<sequence length="371" mass="41098">MKLELQVEWPTFRQWYCPGEEVHGRAVIHTTATESIKSILILLYGKAEISFNPRIGRCSPSSSPGSNVEQATQQLFRSSKSIFPPDAIPTRGTVGFLGPGLHTFPFTIAFPTPSWEQLGNPPPYGIAADFPPSLDINTFGLKAHVVYSLKLKVQRRGLLHFDLSRKKAIPFRIPAQEQLAIESLYTTKVATLPVDCFQHHKPASIDLPIPLACRAIRLEMDLPSPMILYPHRPLSLSLSISVPRELSRIIGTISLVLLMLRLRTSTTVYTGSGARTDVTYDTICTVRGAIPILQAPEEESYRVDSGLWRNHAVPSVPPSFTCPGMARMHALEVIAGFSPWLQEQVQHTFIITDVVMAGEPIPDHSLPVLLE</sequence>
<dbReference type="OrthoDB" id="7785529at2759"/>
<organism evidence="2 3">
    <name type="scientific">Dactylonectria estremocensis</name>
    <dbReference type="NCBI Taxonomy" id="1079267"/>
    <lineage>
        <taxon>Eukaryota</taxon>
        <taxon>Fungi</taxon>
        <taxon>Dikarya</taxon>
        <taxon>Ascomycota</taxon>
        <taxon>Pezizomycotina</taxon>
        <taxon>Sordariomycetes</taxon>
        <taxon>Hypocreomycetidae</taxon>
        <taxon>Hypocreales</taxon>
        <taxon>Nectriaceae</taxon>
        <taxon>Dactylonectria</taxon>
    </lineage>
</organism>
<name>A0A9P9IGQ0_9HYPO</name>
<dbReference type="Gene3D" id="2.60.40.640">
    <property type="match status" value="1"/>
</dbReference>
<feature type="domain" description="Arrestin-like N-terminal" evidence="1">
    <location>
        <begin position="14"/>
        <end position="113"/>
    </location>
</feature>
<dbReference type="SUPFAM" id="SSF81296">
    <property type="entry name" value="E set domains"/>
    <property type="match status" value="1"/>
</dbReference>
<dbReference type="InterPro" id="IPR014756">
    <property type="entry name" value="Ig_E-set"/>
</dbReference>
<reference evidence="2" key="1">
    <citation type="journal article" date="2021" name="Nat. Commun.">
        <title>Genetic determinants of endophytism in the Arabidopsis root mycobiome.</title>
        <authorList>
            <person name="Mesny F."/>
            <person name="Miyauchi S."/>
            <person name="Thiergart T."/>
            <person name="Pickel B."/>
            <person name="Atanasova L."/>
            <person name="Karlsson M."/>
            <person name="Huettel B."/>
            <person name="Barry K.W."/>
            <person name="Haridas S."/>
            <person name="Chen C."/>
            <person name="Bauer D."/>
            <person name="Andreopoulos W."/>
            <person name="Pangilinan J."/>
            <person name="LaButti K."/>
            <person name="Riley R."/>
            <person name="Lipzen A."/>
            <person name="Clum A."/>
            <person name="Drula E."/>
            <person name="Henrissat B."/>
            <person name="Kohler A."/>
            <person name="Grigoriev I.V."/>
            <person name="Martin F.M."/>
            <person name="Hacquard S."/>
        </authorList>
    </citation>
    <scope>NUCLEOTIDE SEQUENCE</scope>
    <source>
        <strain evidence="2">MPI-CAGE-AT-0021</strain>
    </source>
</reference>
<dbReference type="InterPro" id="IPR014752">
    <property type="entry name" value="Arrestin-like_C"/>
</dbReference>
<dbReference type="CDD" id="cd22952">
    <property type="entry name" value="ART10-like"/>
    <property type="match status" value="1"/>
</dbReference>
<evidence type="ECO:0000313" key="3">
    <source>
        <dbReference type="Proteomes" id="UP000717696"/>
    </source>
</evidence>
<dbReference type="Pfam" id="PF00339">
    <property type="entry name" value="Arrestin_N"/>
    <property type="match status" value="1"/>
</dbReference>
<gene>
    <name evidence="2" type="ORF">B0J13DRAFT_568897</name>
</gene>
<dbReference type="InterPro" id="IPR011021">
    <property type="entry name" value="Arrestin-like_N"/>
</dbReference>
<dbReference type="EMBL" id="JAGMUU010000030">
    <property type="protein sequence ID" value="KAH7119402.1"/>
    <property type="molecule type" value="Genomic_DNA"/>
</dbReference>
<protein>
    <recommendedName>
        <fullName evidence="1">Arrestin-like N-terminal domain-containing protein</fullName>
    </recommendedName>
</protein>
<evidence type="ECO:0000313" key="2">
    <source>
        <dbReference type="EMBL" id="KAH7119402.1"/>
    </source>
</evidence>
<keyword evidence="3" id="KW-1185">Reference proteome</keyword>
<evidence type="ECO:0000259" key="1">
    <source>
        <dbReference type="Pfam" id="PF00339"/>
    </source>
</evidence>
<dbReference type="Proteomes" id="UP000717696">
    <property type="component" value="Unassembled WGS sequence"/>
</dbReference>
<proteinExistence type="predicted"/>
<accession>A0A9P9IGQ0</accession>
<dbReference type="AlphaFoldDB" id="A0A9P9IGQ0"/>